<name>A0A061D6L6_BABBI</name>
<dbReference type="KEGG" id="bbig:BBBOND_0108870"/>
<gene>
    <name evidence="1" type="ORF">BBBOND_0108870</name>
</gene>
<protein>
    <submittedName>
        <fullName evidence="1">Uncharacterized protein</fullName>
    </submittedName>
</protein>
<proteinExistence type="predicted"/>
<reference evidence="2" key="1">
    <citation type="journal article" date="2014" name="Nucleic Acids Res.">
        <title>The evolutionary dynamics of variant antigen genes in Babesia reveal a history of genomic innovation underlying host-parasite interaction.</title>
        <authorList>
            <person name="Jackson A.P."/>
            <person name="Otto T.D."/>
            <person name="Darby A."/>
            <person name="Ramaprasad A."/>
            <person name="Xia D."/>
            <person name="Echaide I.E."/>
            <person name="Farber M."/>
            <person name="Gahlot S."/>
            <person name="Gamble J."/>
            <person name="Gupta D."/>
            <person name="Gupta Y."/>
            <person name="Jackson L."/>
            <person name="Malandrin L."/>
            <person name="Malas T.B."/>
            <person name="Moussa E."/>
            <person name="Nair M."/>
            <person name="Reid A.J."/>
            <person name="Sanders M."/>
            <person name="Sharma J."/>
            <person name="Tracey A."/>
            <person name="Quail M.A."/>
            <person name="Weir W."/>
            <person name="Wastling J.M."/>
            <person name="Hall N."/>
            <person name="Willadsen P."/>
            <person name="Lingelbach K."/>
            <person name="Shiels B."/>
            <person name="Tait A."/>
            <person name="Berriman M."/>
            <person name="Allred D.R."/>
            <person name="Pain A."/>
        </authorList>
    </citation>
    <scope>NUCLEOTIDE SEQUENCE [LARGE SCALE GENOMIC DNA]</scope>
    <source>
        <strain evidence="2">Bond</strain>
    </source>
</reference>
<dbReference type="RefSeq" id="XP_012766775.1">
    <property type="nucleotide sequence ID" value="XM_012911321.1"/>
</dbReference>
<evidence type="ECO:0000313" key="2">
    <source>
        <dbReference type="Proteomes" id="UP000033188"/>
    </source>
</evidence>
<dbReference type="EMBL" id="LK391707">
    <property type="protein sequence ID" value="CDR94589.1"/>
    <property type="molecule type" value="Genomic_DNA"/>
</dbReference>
<organism evidence="1 2">
    <name type="scientific">Babesia bigemina</name>
    <dbReference type="NCBI Taxonomy" id="5866"/>
    <lineage>
        <taxon>Eukaryota</taxon>
        <taxon>Sar</taxon>
        <taxon>Alveolata</taxon>
        <taxon>Apicomplexa</taxon>
        <taxon>Aconoidasida</taxon>
        <taxon>Piroplasmida</taxon>
        <taxon>Babesiidae</taxon>
        <taxon>Babesia</taxon>
    </lineage>
</organism>
<evidence type="ECO:0000313" key="1">
    <source>
        <dbReference type="EMBL" id="CDR94589.1"/>
    </source>
</evidence>
<keyword evidence="2" id="KW-1185">Reference proteome</keyword>
<dbReference type="GeneID" id="24563130"/>
<sequence length="59" mass="6697">MSHLSCNNDIIRKPRQLSGAIHPPQPKPLCTSISNLDANQRNKPELHFNLMICTRIYLG</sequence>
<dbReference type="Proteomes" id="UP000033188">
    <property type="component" value="Chromosome 1"/>
</dbReference>
<accession>A0A061D6L6</accession>
<dbReference type="VEuPathDB" id="PiroplasmaDB:BBBOND_0108870"/>
<dbReference type="AlphaFoldDB" id="A0A061D6L6"/>